<reference evidence="2 3" key="1">
    <citation type="submission" date="2011-10" db="EMBL/GenBank/DDBJ databases">
        <authorList>
            <person name="Genoscope - CEA"/>
        </authorList>
    </citation>
    <scope>NUCLEOTIDE SEQUENCE [LARGE SCALE GENOMIC DNA]</scope>
    <source>
        <strain evidence="2 3">RCC 1105</strain>
    </source>
</reference>
<gene>
    <name evidence="2" type="ORF">Bathy07g04270</name>
</gene>
<dbReference type="InterPro" id="IPR035980">
    <property type="entry name" value="Ribosomal_bS6_sf"/>
</dbReference>
<proteinExistence type="inferred from homology"/>
<dbReference type="GO" id="GO:0019843">
    <property type="term" value="F:rRNA binding"/>
    <property type="evidence" value="ECO:0007669"/>
    <property type="project" value="InterPro"/>
</dbReference>
<dbReference type="KEGG" id="bpg:Bathy07g04270"/>
<keyword evidence="3" id="KW-1185">Reference proteome</keyword>
<dbReference type="EMBL" id="FO082272">
    <property type="protein sequence ID" value="CCO66150.1"/>
    <property type="molecule type" value="Genomic_DNA"/>
</dbReference>
<evidence type="ECO:0008006" key="4">
    <source>
        <dbReference type="Google" id="ProtNLM"/>
    </source>
</evidence>
<comment type="similarity">
    <text evidence="1">Belongs to the bacterial ribosomal protein bS6 family.</text>
</comment>
<accession>K8F223</accession>
<dbReference type="GeneID" id="19014916"/>
<dbReference type="AlphaFoldDB" id="K8F223"/>
<dbReference type="Pfam" id="PF01250">
    <property type="entry name" value="Ribosomal_S6"/>
    <property type="match status" value="1"/>
</dbReference>
<dbReference type="SUPFAM" id="SSF54995">
    <property type="entry name" value="Ribosomal protein S6"/>
    <property type="match status" value="1"/>
</dbReference>
<dbReference type="GO" id="GO:0006412">
    <property type="term" value="P:translation"/>
    <property type="evidence" value="ECO:0007669"/>
    <property type="project" value="InterPro"/>
</dbReference>
<name>K8F223_9CHLO</name>
<dbReference type="InterPro" id="IPR014717">
    <property type="entry name" value="Transl_elong_EF1B/ribsomal_bS6"/>
</dbReference>
<dbReference type="GO" id="GO:0003735">
    <property type="term" value="F:structural constituent of ribosome"/>
    <property type="evidence" value="ECO:0007669"/>
    <property type="project" value="InterPro"/>
</dbReference>
<dbReference type="InterPro" id="IPR000529">
    <property type="entry name" value="Ribosomal_bS6"/>
</dbReference>
<dbReference type="Proteomes" id="UP000198341">
    <property type="component" value="Chromosome 7"/>
</dbReference>
<evidence type="ECO:0000313" key="2">
    <source>
        <dbReference type="EMBL" id="CCO66150.1"/>
    </source>
</evidence>
<dbReference type="RefSeq" id="XP_007512062.1">
    <property type="nucleotide sequence ID" value="XM_007512000.1"/>
</dbReference>
<protein>
    <recommendedName>
        <fullName evidence="4">30S ribosomal protein S6</fullName>
    </recommendedName>
</protein>
<dbReference type="OrthoDB" id="495776at2759"/>
<evidence type="ECO:0000256" key="1">
    <source>
        <dbReference type="ARBA" id="ARBA00009512"/>
    </source>
</evidence>
<dbReference type="Gene3D" id="3.30.70.60">
    <property type="match status" value="1"/>
</dbReference>
<evidence type="ECO:0000313" key="3">
    <source>
        <dbReference type="Proteomes" id="UP000198341"/>
    </source>
</evidence>
<organism evidence="2 3">
    <name type="scientific">Bathycoccus prasinos</name>
    <dbReference type="NCBI Taxonomy" id="41875"/>
    <lineage>
        <taxon>Eukaryota</taxon>
        <taxon>Viridiplantae</taxon>
        <taxon>Chlorophyta</taxon>
        <taxon>Mamiellophyceae</taxon>
        <taxon>Mamiellales</taxon>
        <taxon>Bathycoccaceae</taxon>
        <taxon>Bathycoccus</taxon>
    </lineage>
</organism>
<dbReference type="GO" id="GO:0005840">
    <property type="term" value="C:ribosome"/>
    <property type="evidence" value="ECO:0007669"/>
    <property type="project" value="InterPro"/>
</dbReference>
<sequence>MSVKKTSLKNYEGMVLLRPDVEDSIKQVQMDKLRTLVAQDEGSSFEVTERGLQNNMYNIKGYPDAYQVQLDISCMPATIKEMERVMANPDIGEEEVFLRSTFFRLHR</sequence>